<feature type="domain" description="DUF2510" evidence="2">
    <location>
        <begin position="6"/>
        <end position="33"/>
    </location>
</feature>
<gene>
    <name evidence="3" type="ORF">N865_19085</name>
</gene>
<dbReference type="AlphaFoldDB" id="W9GER3"/>
<reference evidence="3 4" key="1">
    <citation type="submission" date="2013-08" db="EMBL/GenBank/DDBJ databases">
        <title>Intrasporangium oryzae NRRL B-24470.</title>
        <authorList>
            <person name="Liu H."/>
            <person name="Wang G."/>
        </authorList>
    </citation>
    <scope>NUCLEOTIDE SEQUENCE [LARGE SCALE GENOMIC DNA]</scope>
    <source>
        <strain evidence="3 4">NRRL B-24470</strain>
    </source>
</reference>
<evidence type="ECO:0000313" key="3">
    <source>
        <dbReference type="EMBL" id="EWT03323.1"/>
    </source>
</evidence>
<dbReference type="RefSeq" id="WP_051509896.1">
    <property type="nucleotide sequence ID" value="NZ_AWSA01000003.1"/>
</dbReference>
<dbReference type="OrthoDB" id="2004788at2"/>
<name>W9GER3_9MICO</name>
<dbReference type="EMBL" id="AWSA01000003">
    <property type="protein sequence ID" value="EWT03323.1"/>
    <property type="molecule type" value="Genomic_DNA"/>
</dbReference>
<dbReference type="STRING" id="1386089.N865_19085"/>
<feature type="compositionally biased region" description="Low complexity" evidence="1">
    <location>
        <begin position="117"/>
        <end position="167"/>
    </location>
</feature>
<evidence type="ECO:0000259" key="2">
    <source>
        <dbReference type="Pfam" id="PF10708"/>
    </source>
</evidence>
<dbReference type="PATRIC" id="fig|1386089.3.peg.437"/>
<sequence>MSPSPAGWYPDADGTMRYWDGLAWTDGPAPASGANGRSTTLPVPQVNHTMMLSLGPTASQLAAQAGAYAAGSADDDALTFTSTPRDDRPWFQRKRFIVPGALGAVVVVALLLTGGGDDTPPASPIAAPATTRPAATTTSDPTPSEVPTVTESSPTPTATPTTEATATIDQGAPPLRGTYDAAFGTFERFTVKGHGDGVVDLPSGVMAALVRASHQGEGRFSVQVLDANNQRTSDLLVDVAGGYTGTTAYGFTDFGAAPTKLQITAAGDWTVTVSPMGSAPRFDGSASGTGDRVFRYDGAASSLRIRYRGDSGVSVVQIGQGYPDVLLNHDGGYSGTVPMSAGPSIITIRTGGEWTLRKV</sequence>
<proteinExistence type="predicted"/>
<dbReference type="Proteomes" id="UP000019489">
    <property type="component" value="Unassembled WGS sequence"/>
</dbReference>
<feature type="region of interest" description="Disordered" evidence="1">
    <location>
        <begin position="117"/>
        <end position="173"/>
    </location>
</feature>
<comment type="caution">
    <text evidence="3">The sequence shown here is derived from an EMBL/GenBank/DDBJ whole genome shotgun (WGS) entry which is preliminary data.</text>
</comment>
<dbReference type="eggNOG" id="COG2314">
    <property type="taxonomic scope" value="Bacteria"/>
</dbReference>
<accession>W9GER3</accession>
<evidence type="ECO:0000256" key="1">
    <source>
        <dbReference type="SAM" id="MobiDB-lite"/>
    </source>
</evidence>
<organism evidence="3 4">
    <name type="scientific">Intrasporangium oryzae NRRL B-24470</name>
    <dbReference type="NCBI Taxonomy" id="1386089"/>
    <lineage>
        <taxon>Bacteria</taxon>
        <taxon>Bacillati</taxon>
        <taxon>Actinomycetota</taxon>
        <taxon>Actinomycetes</taxon>
        <taxon>Micrococcales</taxon>
        <taxon>Intrasporangiaceae</taxon>
        <taxon>Intrasporangium</taxon>
    </lineage>
</organism>
<protein>
    <recommendedName>
        <fullName evidence="2">DUF2510 domain-containing protein</fullName>
    </recommendedName>
</protein>
<evidence type="ECO:0000313" key="4">
    <source>
        <dbReference type="Proteomes" id="UP000019489"/>
    </source>
</evidence>
<dbReference type="InterPro" id="IPR018929">
    <property type="entry name" value="DUF2510"/>
</dbReference>
<keyword evidence="4" id="KW-1185">Reference proteome</keyword>
<dbReference type="Pfam" id="PF10708">
    <property type="entry name" value="DUF2510"/>
    <property type="match status" value="1"/>
</dbReference>